<dbReference type="Proteomes" id="UP000265520">
    <property type="component" value="Unassembled WGS sequence"/>
</dbReference>
<accession>A0A392VN33</accession>
<sequence length="54" mass="6010">RIPAVSVAFSRWSEEVSVFRSLSVAAARNFQVPARLLSLHLAQRACQESIFCFG</sequence>
<dbReference type="AlphaFoldDB" id="A0A392VN33"/>
<dbReference type="EMBL" id="LXQA011227243">
    <property type="protein sequence ID" value="MCI89756.1"/>
    <property type="molecule type" value="Genomic_DNA"/>
</dbReference>
<name>A0A392VN33_9FABA</name>
<comment type="caution">
    <text evidence="1">The sequence shown here is derived from an EMBL/GenBank/DDBJ whole genome shotgun (WGS) entry which is preliminary data.</text>
</comment>
<reference evidence="1 2" key="1">
    <citation type="journal article" date="2018" name="Front. Plant Sci.">
        <title>Red Clover (Trifolium pratense) and Zigzag Clover (T. medium) - A Picture of Genomic Similarities and Differences.</title>
        <authorList>
            <person name="Dluhosova J."/>
            <person name="Istvanek J."/>
            <person name="Nedelnik J."/>
            <person name="Repkova J."/>
        </authorList>
    </citation>
    <scope>NUCLEOTIDE SEQUENCE [LARGE SCALE GENOMIC DNA]</scope>
    <source>
        <strain evidence="2">cv. 10/8</strain>
        <tissue evidence="1">Leaf</tissue>
    </source>
</reference>
<evidence type="ECO:0000313" key="1">
    <source>
        <dbReference type="EMBL" id="MCI89756.1"/>
    </source>
</evidence>
<evidence type="ECO:0000313" key="2">
    <source>
        <dbReference type="Proteomes" id="UP000265520"/>
    </source>
</evidence>
<protein>
    <submittedName>
        <fullName evidence="1">Uncharacterized protein</fullName>
    </submittedName>
</protein>
<organism evidence="1 2">
    <name type="scientific">Trifolium medium</name>
    <dbReference type="NCBI Taxonomy" id="97028"/>
    <lineage>
        <taxon>Eukaryota</taxon>
        <taxon>Viridiplantae</taxon>
        <taxon>Streptophyta</taxon>
        <taxon>Embryophyta</taxon>
        <taxon>Tracheophyta</taxon>
        <taxon>Spermatophyta</taxon>
        <taxon>Magnoliopsida</taxon>
        <taxon>eudicotyledons</taxon>
        <taxon>Gunneridae</taxon>
        <taxon>Pentapetalae</taxon>
        <taxon>rosids</taxon>
        <taxon>fabids</taxon>
        <taxon>Fabales</taxon>
        <taxon>Fabaceae</taxon>
        <taxon>Papilionoideae</taxon>
        <taxon>50 kb inversion clade</taxon>
        <taxon>NPAAA clade</taxon>
        <taxon>Hologalegina</taxon>
        <taxon>IRL clade</taxon>
        <taxon>Trifolieae</taxon>
        <taxon>Trifolium</taxon>
    </lineage>
</organism>
<keyword evidence="2" id="KW-1185">Reference proteome</keyword>
<proteinExistence type="predicted"/>
<feature type="non-terminal residue" evidence="1">
    <location>
        <position position="1"/>
    </location>
</feature>